<evidence type="ECO:0000313" key="1">
    <source>
        <dbReference type="Proteomes" id="UP000036681"/>
    </source>
</evidence>
<keyword evidence="1" id="KW-1185">Reference proteome</keyword>
<proteinExistence type="predicted"/>
<organism evidence="1 2">
    <name type="scientific">Ascaris lumbricoides</name>
    <name type="common">Giant roundworm</name>
    <dbReference type="NCBI Taxonomy" id="6252"/>
    <lineage>
        <taxon>Eukaryota</taxon>
        <taxon>Metazoa</taxon>
        <taxon>Ecdysozoa</taxon>
        <taxon>Nematoda</taxon>
        <taxon>Chromadorea</taxon>
        <taxon>Rhabditida</taxon>
        <taxon>Spirurina</taxon>
        <taxon>Ascaridomorpha</taxon>
        <taxon>Ascaridoidea</taxon>
        <taxon>Ascarididae</taxon>
        <taxon>Ascaris</taxon>
    </lineage>
</organism>
<name>A0A0M3I6P3_ASCLU</name>
<accession>A0A0M3I6P3</accession>
<dbReference type="WBParaSite" id="ALUE_0001274701-mRNA-1">
    <property type="protein sequence ID" value="ALUE_0001274701-mRNA-1"/>
    <property type="gene ID" value="ALUE_0001274701"/>
</dbReference>
<evidence type="ECO:0000313" key="2">
    <source>
        <dbReference type="WBParaSite" id="ALUE_0001274701-mRNA-1"/>
    </source>
</evidence>
<reference evidence="2" key="1">
    <citation type="submission" date="2017-02" db="UniProtKB">
        <authorList>
            <consortium name="WormBaseParasite"/>
        </authorList>
    </citation>
    <scope>IDENTIFICATION</scope>
</reference>
<dbReference type="Proteomes" id="UP000036681">
    <property type="component" value="Unplaced"/>
</dbReference>
<dbReference type="AlphaFoldDB" id="A0A0M3I6P3"/>
<sequence>MHGRPAIVRGQVKQYRCVEEYIPSVEDLEDSMFDPNFIHNGELNLRMHGRPAIVRGQVKQYRCVEEYIPSVKDLEDSMFDPNFIHNGELKSLFYFFKIAFAHMKPFAKHIQ</sequence>
<protein>
    <submittedName>
        <fullName evidence="2">DNA-directed RNA polymerase</fullName>
    </submittedName>
</protein>